<accession>A0A963Z6V2</accession>
<keyword evidence="6" id="KW-1185">Reference proteome</keyword>
<dbReference type="SUPFAM" id="SSF48008">
    <property type="entry name" value="GntR ligand-binding domain-like"/>
    <property type="match status" value="1"/>
</dbReference>
<dbReference type="SUPFAM" id="SSF46785">
    <property type="entry name" value="Winged helix' DNA-binding domain"/>
    <property type="match status" value="1"/>
</dbReference>
<dbReference type="Pfam" id="PF07729">
    <property type="entry name" value="FCD"/>
    <property type="match status" value="1"/>
</dbReference>
<dbReference type="InterPro" id="IPR008920">
    <property type="entry name" value="TF_FadR/GntR_C"/>
</dbReference>
<dbReference type="SMART" id="SM00345">
    <property type="entry name" value="HTH_GNTR"/>
    <property type="match status" value="1"/>
</dbReference>
<comment type="caution">
    <text evidence="5">The sequence shown here is derived from an EMBL/GenBank/DDBJ whole genome shotgun (WGS) entry which is preliminary data.</text>
</comment>
<protein>
    <submittedName>
        <fullName evidence="5">FadR family transcriptional regulator</fullName>
    </submittedName>
</protein>
<reference evidence="5 6" key="1">
    <citation type="journal article" date="2021" name="Microorganisms">
        <title>Acidisoma silvae sp. nov. and Acidisomacellulosilytica sp. nov., Two Acidophilic Bacteria Isolated from Decaying Wood, Hydrolyzing Cellulose and Producing Poly-3-hydroxybutyrate.</title>
        <authorList>
            <person name="Mieszkin S."/>
            <person name="Pouder E."/>
            <person name="Uroz S."/>
            <person name="Simon-Colin C."/>
            <person name="Alain K."/>
        </authorList>
    </citation>
    <scope>NUCLEOTIDE SEQUENCE [LARGE SCALE GENOMIC DNA]</scope>
    <source>
        <strain evidence="5 6">HW T5.17</strain>
    </source>
</reference>
<proteinExistence type="predicted"/>
<dbReference type="CDD" id="cd07377">
    <property type="entry name" value="WHTH_GntR"/>
    <property type="match status" value="1"/>
</dbReference>
<dbReference type="InterPro" id="IPR011711">
    <property type="entry name" value="GntR_C"/>
</dbReference>
<name>A0A963Z6V2_9PROT</name>
<dbReference type="Gene3D" id="1.20.120.530">
    <property type="entry name" value="GntR ligand-binding domain-like"/>
    <property type="match status" value="1"/>
</dbReference>
<dbReference type="AlphaFoldDB" id="A0A963Z6V2"/>
<evidence type="ECO:0000256" key="1">
    <source>
        <dbReference type="ARBA" id="ARBA00023015"/>
    </source>
</evidence>
<evidence type="ECO:0000256" key="2">
    <source>
        <dbReference type="ARBA" id="ARBA00023125"/>
    </source>
</evidence>
<dbReference type="InterPro" id="IPR036390">
    <property type="entry name" value="WH_DNA-bd_sf"/>
</dbReference>
<feature type="domain" description="HTH gntR-type" evidence="4">
    <location>
        <begin position="18"/>
        <end position="86"/>
    </location>
</feature>
<dbReference type="EMBL" id="JAESVA010000011">
    <property type="protein sequence ID" value="MCB8883175.1"/>
    <property type="molecule type" value="Genomic_DNA"/>
</dbReference>
<dbReference type="GO" id="GO:0003700">
    <property type="term" value="F:DNA-binding transcription factor activity"/>
    <property type="evidence" value="ECO:0007669"/>
    <property type="project" value="InterPro"/>
</dbReference>
<dbReference type="Gene3D" id="1.10.10.10">
    <property type="entry name" value="Winged helix-like DNA-binding domain superfamily/Winged helix DNA-binding domain"/>
    <property type="match status" value="1"/>
</dbReference>
<dbReference type="InterPro" id="IPR000524">
    <property type="entry name" value="Tscrpt_reg_HTH_GntR"/>
</dbReference>
<dbReference type="PROSITE" id="PS50949">
    <property type="entry name" value="HTH_GNTR"/>
    <property type="match status" value="1"/>
</dbReference>
<keyword evidence="1" id="KW-0805">Transcription regulation</keyword>
<dbReference type="PRINTS" id="PR00035">
    <property type="entry name" value="HTHGNTR"/>
</dbReference>
<dbReference type="InterPro" id="IPR036388">
    <property type="entry name" value="WH-like_DNA-bd_sf"/>
</dbReference>
<evidence type="ECO:0000313" key="5">
    <source>
        <dbReference type="EMBL" id="MCB8883175.1"/>
    </source>
</evidence>
<evidence type="ECO:0000256" key="3">
    <source>
        <dbReference type="ARBA" id="ARBA00023163"/>
    </source>
</evidence>
<dbReference type="PANTHER" id="PTHR43537:SF51">
    <property type="entry name" value="HTH-TYPE TRANSCRIPTIONAL REGULATOR LGOR-RELATED"/>
    <property type="match status" value="1"/>
</dbReference>
<dbReference type="SMART" id="SM00895">
    <property type="entry name" value="FCD"/>
    <property type="match status" value="1"/>
</dbReference>
<evidence type="ECO:0000259" key="4">
    <source>
        <dbReference type="PROSITE" id="PS50949"/>
    </source>
</evidence>
<keyword evidence="3" id="KW-0804">Transcription</keyword>
<dbReference type="RefSeq" id="WP_227309829.1">
    <property type="nucleotide sequence ID" value="NZ_JAESVA010000011.1"/>
</dbReference>
<sequence length="243" mass="27096">MTSDDVCGQVEQAPSSEVQVAHATSRHLHGLIKAGKWPIGEALPPQRDLAKTLKVSRSSLREALSILEAFGVLRTIPRQGTIVADTEGTEAHGSQPKSGKGYEQSEIYQFRFMIEGYGARIAATRATQSQIDEMAANIAASRSAVRDEDLVSYVQCDFEFHRMILTCSGSQLLLDLYDQFGATFRENLRLPLASHRRLSEPLNEHENIFRAIERHSAEDAAYFMHLHVMKAANRAEIPFNEVI</sequence>
<organism evidence="5 6">
    <name type="scientific">Acidisoma cellulosilyticum</name>
    <dbReference type="NCBI Taxonomy" id="2802395"/>
    <lineage>
        <taxon>Bacteria</taxon>
        <taxon>Pseudomonadati</taxon>
        <taxon>Pseudomonadota</taxon>
        <taxon>Alphaproteobacteria</taxon>
        <taxon>Acetobacterales</taxon>
        <taxon>Acidocellaceae</taxon>
        <taxon>Acidisoma</taxon>
    </lineage>
</organism>
<keyword evidence="2" id="KW-0238">DNA-binding</keyword>
<dbReference type="Proteomes" id="UP000721844">
    <property type="component" value="Unassembled WGS sequence"/>
</dbReference>
<dbReference type="Pfam" id="PF00392">
    <property type="entry name" value="GntR"/>
    <property type="match status" value="1"/>
</dbReference>
<evidence type="ECO:0000313" key="6">
    <source>
        <dbReference type="Proteomes" id="UP000721844"/>
    </source>
</evidence>
<gene>
    <name evidence="5" type="ORF">ACELLULO517_23200</name>
</gene>
<dbReference type="GO" id="GO:0003677">
    <property type="term" value="F:DNA binding"/>
    <property type="evidence" value="ECO:0007669"/>
    <property type="project" value="UniProtKB-KW"/>
</dbReference>
<dbReference type="PANTHER" id="PTHR43537">
    <property type="entry name" value="TRANSCRIPTIONAL REGULATOR, GNTR FAMILY"/>
    <property type="match status" value="1"/>
</dbReference>